<dbReference type="InterPro" id="IPR047654">
    <property type="entry name" value="IS1634_transpos"/>
</dbReference>
<proteinExistence type="predicted"/>
<name>A0AAE3VHF4_9BACT</name>
<organism evidence="3 5">
    <name type="scientific">Oligosphaera ethanolica</name>
    <dbReference type="NCBI Taxonomy" id="760260"/>
    <lineage>
        <taxon>Bacteria</taxon>
        <taxon>Pseudomonadati</taxon>
        <taxon>Lentisphaerota</taxon>
        <taxon>Oligosphaeria</taxon>
        <taxon>Oligosphaerales</taxon>
        <taxon>Oligosphaeraceae</taxon>
        <taxon>Oligosphaera</taxon>
    </lineage>
</organism>
<dbReference type="GO" id="GO:0004803">
    <property type="term" value="F:transposase activity"/>
    <property type="evidence" value="ECO:0007669"/>
    <property type="project" value="InterPro"/>
</dbReference>
<dbReference type="SUPFAM" id="SSF53098">
    <property type="entry name" value="Ribonuclease H-like"/>
    <property type="match status" value="1"/>
</dbReference>
<sequence length="400" mass="45949">MGNTIFLYDLTNSYFEGGCTENPKAKRSANSKEKRTDCPLLSVGLVLNAEGFPVVHKVFPGNTSDSKTILDIVSSLQRETGDTRRPTVVLDGGIATQANLKTLLENNYDYVVNGKRTTRQNFAEDFKRREAFQTVKGRDDKKPVFVKRIWGEGEVVLLCRSEDRKAKEDAIVSKTEERYLEALRKLAGRIEKKDGKLHLDSSGGRANVDRCIGKIASRYTRASKFYTVRYNEDQQLLSWTRDEDKYQEDASLHGCYHLRTSRKDLSNDEIWLIYIMLTRVETAFHLLKGELGLRPFYHWKEDRCDAHIWITVLAYHLLRWIEYSLKLAGVDCTYQEVRRLLQTHCYTTINLPCRNGRKYHVRRPGKPDERQKMIYSALGIDVSALPVRKVVVESSPAGEA</sequence>
<dbReference type="Pfam" id="PF01609">
    <property type="entry name" value="DDE_Tnp_1"/>
    <property type="match status" value="1"/>
</dbReference>
<evidence type="ECO:0000313" key="4">
    <source>
        <dbReference type="EMBL" id="MDQ0290956.1"/>
    </source>
</evidence>
<feature type="domain" description="Transposase IS4-like" evidence="1">
    <location>
        <begin position="25"/>
        <end position="315"/>
    </location>
</feature>
<evidence type="ECO:0000313" key="2">
    <source>
        <dbReference type="EMBL" id="MDQ0289080.1"/>
    </source>
</evidence>
<dbReference type="PANTHER" id="PTHR34614">
    <property type="match status" value="1"/>
</dbReference>
<gene>
    <name evidence="2" type="ORF">J3R75_001187</name>
    <name evidence="3" type="ORF">J3R75_002470</name>
    <name evidence="4" type="ORF">J3R75_003063</name>
</gene>
<comment type="caution">
    <text evidence="3">The sequence shown here is derived from an EMBL/GenBank/DDBJ whole genome shotgun (WGS) entry which is preliminary data.</text>
</comment>
<reference evidence="3" key="1">
    <citation type="submission" date="2023-07" db="EMBL/GenBank/DDBJ databases">
        <title>Genomic Encyclopedia of Type Strains, Phase IV (KMG-IV): sequencing the most valuable type-strain genomes for metagenomic binning, comparative biology and taxonomic classification.</title>
        <authorList>
            <person name="Goeker M."/>
        </authorList>
    </citation>
    <scope>NUCLEOTIDE SEQUENCE</scope>
    <source>
        <strain evidence="3">DSM 24202</strain>
    </source>
</reference>
<accession>A0AAE3VHF4</accession>
<dbReference type="EMBL" id="JAUSVL010000001">
    <property type="protein sequence ID" value="MDQ0290363.1"/>
    <property type="molecule type" value="Genomic_DNA"/>
</dbReference>
<dbReference type="AlphaFoldDB" id="A0AAE3VHF4"/>
<protein>
    <submittedName>
        <fullName evidence="3">Transposase</fullName>
    </submittedName>
</protein>
<dbReference type="GO" id="GO:0003677">
    <property type="term" value="F:DNA binding"/>
    <property type="evidence" value="ECO:0007669"/>
    <property type="project" value="InterPro"/>
</dbReference>
<dbReference type="InterPro" id="IPR012337">
    <property type="entry name" value="RNaseH-like_sf"/>
</dbReference>
<dbReference type="PANTHER" id="PTHR34614:SF2">
    <property type="entry name" value="TRANSPOSASE IS4-LIKE DOMAIN-CONTAINING PROTEIN"/>
    <property type="match status" value="1"/>
</dbReference>
<evidence type="ECO:0000259" key="1">
    <source>
        <dbReference type="Pfam" id="PF01609"/>
    </source>
</evidence>
<dbReference type="NCBIfam" id="NF033559">
    <property type="entry name" value="transpos_IS1634"/>
    <property type="match status" value="1"/>
</dbReference>
<evidence type="ECO:0000313" key="3">
    <source>
        <dbReference type="EMBL" id="MDQ0290363.1"/>
    </source>
</evidence>
<evidence type="ECO:0000313" key="5">
    <source>
        <dbReference type="Proteomes" id="UP001238163"/>
    </source>
</evidence>
<dbReference type="GO" id="GO:0006313">
    <property type="term" value="P:DNA transposition"/>
    <property type="evidence" value="ECO:0007669"/>
    <property type="project" value="InterPro"/>
</dbReference>
<dbReference type="Proteomes" id="UP001238163">
    <property type="component" value="Unassembled WGS sequence"/>
</dbReference>
<dbReference type="EMBL" id="JAUSVL010000001">
    <property type="protein sequence ID" value="MDQ0290956.1"/>
    <property type="molecule type" value="Genomic_DNA"/>
</dbReference>
<dbReference type="EMBL" id="JAUSVL010000001">
    <property type="protein sequence ID" value="MDQ0289080.1"/>
    <property type="molecule type" value="Genomic_DNA"/>
</dbReference>
<dbReference type="InterPro" id="IPR002559">
    <property type="entry name" value="Transposase_11"/>
</dbReference>
<keyword evidence="5" id="KW-1185">Reference proteome</keyword>